<dbReference type="Proteomes" id="UP000198386">
    <property type="component" value="Unassembled WGS sequence"/>
</dbReference>
<protein>
    <recommendedName>
        <fullName evidence="5">Transmembrane protein</fullName>
    </recommendedName>
</protein>
<evidence type="ECO:0000256" key="2">
    <source>
        <dbReference type="SAM" id="Phobius"/>
    </source>
</evidence>
<feature type="transmembrane region" description="Helical" evidence="2">
    <location>
        <begin position="188"/>
        <end position="207"/>
    </location>
</feature>
<feature type="region of interest" description="Disordered" evidence="1">
    <location>
        <begin position="1"/>
        <end position="28"/>
    </location>
</feature>
<feature type="transmembrane region" description="Helical" evidence="2">
    <location>
        <begin position="154"/>
        <end position="176"/>
    </location>
</feature>
<feature type="transmembrane region" description="Helical" evidence="2">
    <location>
        <begin position="246"/>
        <end position="269"/>
    </location>
</feature>
<sequence length="310" mass="33194">RREAEAQAAREAQAREAEQVRREAEAQAAREARSLVHAGAGPSADLTTRGRPGGAIRLAVKNPAFVIPMGLSVVPLALWPFYPYLSGYNGIHGGYATWWILTVAVPISVGTVLLGVRRDLWRNREIACGLLLAVGNIVTNSVIMQSLYSLSPGWWVLLLGWGIVIALGLMVIAQLAQGAKVVFERRRIVCGVIVGASASASIVVAQYAHRVNDLKEWFYWNSGTVLLVVLALLLTLLRLDDVQRLVGLVALGWVAIAMISLSVLLLIYGSAPSPYCAALAGVALLTSAACFEAQADRGKGLVRSGPRHLS</sequence>
<evidence type="ECO:0000313" key="4">
    <source>
        <dbReference type="Proteomes" id="UP000198386"/>
    </source>
</evidence>
<feature type="compositionally biased region" description="Low complexity" evidence="1">
    <location>
        <begin position="1"/>
        <end position="11"/>
    </location>
</feature>
<evidence type="ECO:0000256" key="1">
    <source>
        <dbReference type="SAM" id="MobiDB-lite"/>
    </source>
</evidence>
<gene>
    <name evidence="3" type="ORF">SAMN04488107_2958</name>
</gene>
<feature type="transmembrane region" description="Helical" evidence="2">
    <location>
        <begin position="64"/>
        <end position="84"/>
    </location>
</feature>
<evidence type="ECO:0008006" key="5">
    <source>
        <dbReference type="Google" id="ProtNLM"/>
    </source>
</evidence>
<reference evidence="4" key="1">
    <citation type="submission" date="2017-06" db="EMBL/GenBank/DDBJ databases">
        <authorList>
            <person name="Varghese N."/>
            <person name="Submissions S."/>
        </authorList>
    </citation>
    <scope>NUCLEOTIDE SEQUENCE [LARGE SCALE GENOMIC DNA]</scope>
    <source>
        <strain evidence="4">DSM 45423</strain>
    </source>
</reference>
<dbReference type="AlphaFoldDB" id="A0A239FEA2"/>
<organism evidence="3 4">
    <name type="scientific">Geodermatophilus saharensis</name>
    <dbReference type="NCBI Taxonomy" id="1137994"/>
    <lineage>
        <taxon>Bacteria</taxon>
        <taxon>Bacillati</taxon>
        <taxon>Actinomycetota</taxon>
        <taxon>Actinomycetes</taxon>
        <taxon>Geodermatophilales</taxon>
        <taxon>Geodermatophilaceae</taxon>
        <taxon>Geodermatophilus</taxon>
    </lineage>
</organism>
<feature type="transmembrane region" description="Helical" evidence="2">
    <location>
        <begin position="128"/>
        <end position="148"/>
    </location>
</feature>
<feature type="transmembrane region" description="Helical" evidence="2">
    <location>
        <begin position="219"/>
        <end position="239"/>
    </location>
</feature>
<proteinExistence type="predicted"/>
<keyword evidence="4" id="KW-1185">Reference proteome</keyword>
<dbReference type="RefSeq" id="WP_217897377.1">
    <property type="nucleotide sequence ID" value="NZ_FZOH01000005.1"/>
</dbReference>
<feature type="non-terminal residue" evidence="3">
    <location>
        <position position="1"/>
    </location>
</feature>
<dbReference type="EMBL" id="FZOH01000005">
    <property type="protein sequence ID" value="SNS54623.1"/>
    <property type="molecule type" value="Genomic_DNA"/>
</dbReference>
<evidence type="ECO:0000313" key="3">
    <source>
        <dbReference type="EMBL" id="SNS54623.1"/>
    </source>
</evidence>
<feature type="transmembrane region" description="Helical" evidence="2">
    <location>
        <begin position="96"/>
        <end position="116"/>
    </location>
</feature>
<feature type="compositionally biased region" description="Basic and acidic residues" evidence="1">
    <location>
        <begin position="12"/>
        <end position="28"/>
    </location>
</feature>
<keyword evidence="2" id="KW-0472">Membrane</keyword>
<keyword evidence="2" id="KW-0812">Transmembrane</keyword>
<keyword evidence="2" id="KW-1133">Transmembrane helix</keyword>
<name>A0A239FEA2_9ACTN</name>
<accession>A0A239FEA2</accession>